<dbReference type="PROSITE" id="PS50949">
    <property type="entry name" value="HTH_GNTR"/>
    <property type="match status" value="1"/>
</dbReference>
<dbReference type="EMBL" id="JAQSIO010000003">
    <property type="protein sequence ID" value="MDD0814973.1"/>
    <property type="molecule type" value="Genomic_DNA"/>
</dbReference>
<gene>
    <name evidence="6" type="ORF">PSQ39_10060</name>
</gene>
<evidence type="ECO:0000259" key="5">
    <source>
        <dbReference type="PROSITE" id="PS50949"/>
    </source>
</evidence>
<dbReference type="InterPro" id="IPR036390">
    <property type="entry name" value="WH_DNA-bd_sf"/>
</dbReference>
<comment type="caution">
    <text evidence="6">The sequence shown here is derived from an EMBL/GenBank/DDBJ whole genome shotgun (WGS) entry which is preliminary data.</text>
</comment>
<dbReference type="InterPro" id="IPR036388">
    <property type="entry name" value="WH-like_DNA-bd_sf"/>
</dbReference>
<dbReference type="PANTHER" id="PTHR43537">
    <property type="entry name" value="TRANSCRIPTIONAL REGULATOR, GNTR FAMILY"/>
    <property type="match status" value="1"/>
</dbReference>
<evidence type="ECO:0000256" key="4">
    <source>
        <dbReference type="SAM" id="MobiDB-lite"/>
    </source>
</evidence>
<protein>
    <submittedName>
        <fullName evidence="6">GntR family transcriptional regulator</fullName>
    </submittedName>
</protein>
<name>A0ABT5MEG5_9BURK</name>
<dbReference type="SMART" id="SM00345">
    <property type="entry name" value="HTH_GNTR"/>
    <property type="match status" value="1"/>
</dbReference>
<dbReference type="PANTHER" id="PTHR43537:SF53">
    <property type="entry name" value="HTH-TYPE TRANSCRIPTIONAL REPRESSOR NANR"/>
    <property type="match status" value="1"/>
</dbReference>
<feature type="domain" description="HTH gntR-type" evidence="5">
    <location>
        <begin position="1"/>
        <end position="68"/>
    </location>
</feature>
<keyword evidence="1" id="KW-0805">Transcription regulation</keyword>
<keyword evidence="3" id="KW-0804">Transcription</keyword>
<evidence type="ECO:0000256" key="2">
    <source>
        <dbReference type="ARBA" id="ARBA00023125"/>
    </source>
</evidence>
<reference evidence="6 7" key="1">
    <citation type="submission" date="2023-02" db="EMBL/GenBank/DDBJ databases">
        <title>Bacterial whole genome sequence for Curvibacter sp. HBC28.</title>
        <authorList>
            <person name="Le V."/>
            <person name="Ko S.-R."/>
            <person name="Ahn C.-Y."/>
            <person name="Oh H.-M."/>
        </authorList>
    </citation>
    <scope>NUCLEOTIDE SEQUENCE [LARGE SCALE GENOMIC DNA]</scope>
    <source>
        <strain evidence="6 7">HBC28</strain>
    </source>
</reference>
<dbReference type="Gene3D" id="1.20.120.530">
    <property type="entry name" value="GntR ligand-binding domain-like"/>
    <property type="match status" value="1"/>
</dbReference>
<keyword evidence="2" id="KW-0238">DNA-binding</keyword>
<evidence type="ECO:0000256" key="1">
    <source>
        <dbReference type="ARBA" id="ARBA00023015"/>
    </source>
</evidence>
<dbReference type="InterPro" id="IPR000524">
    <property type="entry name" value="Tscrpt_reg_HTH_GntR"/>
</dbReference>
<dbReference type="InterPro" id="IPR008920">
    <property type="entry name" value="TF_FadR/GntR_C"/>
</dbReference>
<dbReference type="Gene3D" id="1.10.10.10">
    <property type="entry name" value="Winged helix-like DNA-binding domain superfamily/Winged helix DNA-binding domain"/>
    <property type="match status" value="1"/>
</dbReference>
<dbReference type="SUPFAM" id="SSF46785">
    <property type="entry name" value="Winged helix' DNA-binding domain"/>
    <property type="match status" value="1"/>
</dbReference>
<accession>A0ABT5MEG5</accession>
<evidence type="ECO:0000313" key="7">
    <source>
        <dbReference type="Proteomes" id="UP001528672"/>
    </source>
</evidence>
<dbReference type="Pfam" id="PF07729">
    <property type="entry name" value="FCD"/>
    <property type="match status" value="1"/>
</dbReference>
<dbReference type="CDD" id="cd07377">
    <property type="entry name" value="WHTH_GntR"/>
    <property type="match status" value="1"/>
</dbReference>
<keyword evidence="7" id="KW-1185">Reference proteome</keyword>
<evidence type="ECO:0000256" key="3">
    <source>
        <dbReference type="ARBA" id="ARBA00023163"/>
    </source>
</evidence>
<dbReference type="Pfam" id="PF00392">
    <property type="entry name" value="GntR"/>
    <property type="match status" value="1"/>
</dbReference>
<dbReference type="Proteomes" id="UP001528672">
    <property type="component" value="Unassembled WGS sequence"/>
</dbReference>
<feature type="region of interest" description="Disordered" evidence="4">
    <location>
        <begin position="221"/>
        <end position="249"/>
    </location>
</feature>
<proteinExistence type="predicted"/>
<dbReference type="InterPro" id="IPR011711">
    <property type="entry name" value="GntR_C"/>
</dbReference>
<sequence length="259" mass="27826">MTTATDISDRIMEAVMAQKLPPGARLGEQQLAMLFDCSRTIVREALTRLATRGIVTVSARRGWYVIEPSEDEAREAFEARRVIELGLLHQFKNRRVDAAAMAQLKQHLAREQAAVEGSDVGARSFLLGDFHVCLAECLGNALLADTLRDFTARTTLIAMLYQSSHDAAQSCADHVRIVEALEAGDIEQAEALMAEHIGTVQAALQPVASSDPLEHLRQALSPVAKAPGSSPAQPNPPSPDACASDSSSEIPSTYLGALL</sequence>
<dbReference type="RefSeq" id="WP_273926638.1">
    <property type="nucleotide sequence ID" value="NZ_JAQSIN010000002.1"/>
</dbReference>
<organism evidence="6 7">
    <name type="scientific">Curvibacter microcysteis</name>
    <dbReference type="NCBI Taxonomy" id="3026419"/>
    <lineage>
        <taxon>Bacteria</taxon>
        <taxon>Pseudomonadati</taxon>
        <taxon>Pseudomonadota</taxon>
        <taxon>Betaproteobacteria</taxon>
        <taxon>Burkholderiales</taxon>
        <taxon>Comamonadaceae</taxon>
        <taxon>Curvibacter</taxon>
    </lineage>
</organism>
<dbReference type="SMART" id="SM00895">
    <property type="entry name" value="FCD"/>
    <property type="match status" value="1"/>
</dbReference>
<dbReference type="SUPFAM" id="SSF48008">
    <property type="entry name" value="GntR ligand-binding domain-like"/>
    <property type="match status" value="1"/>
</dbReference>
<evidence type="ECO:0000313" key="6">
    <source>
        <dbReference type="EMBL" id="MDD0814973.1"/>
    </source>
</evidence>